<keyword evidence="2 5" id="KW-0808">Transferase</keyword>
<evidence type="ECO:0000313" key="6">
    <source>
        <dbReference type="Proteomes" id="UP000560069"/>
    </source>
</evidence>
<dbReference type="InterPro" id="IPR001296">
    <property type="entry name" value="Glyco_trans_1"/>
</dbReference>
<keyword evidence="1" id="KW-0328">Glycosyltransferase</keyword>
<dbReference type="CDD" id="cd03809">
    <property type="entry name" value="GT4_MtfB-like"/>
    <property type="match status" value="1"/>
</dbReference>
<proteinExistence type="predicted"/>
<evidence type="ECO:0000256" key="1">
    <source>
        <dbReference type="ARBA" id="ARBA00022676"/>
    </source>
</evidence>
<protein>
    <submittedName>
        <fullName evidence="5">Glycosyltransferase involved in cell wall biosynthesis</fullName>
    </submittedName>
</protein>
<feature type="domain" description="Glycosyltransferase subfamily 4-like N-terminal" evidence="4">
    <location>
        <begin position="39"/>
        <end position="192"/>
    </location>
</feature>
<evidence type="ECO:0000256" key="2">
    <source>
        <dbReference type="ARBA" id="ARBA00022679"/>
    </source>
</evidence>
<name>A0A7Z0E9W5_9MICC</name>
<dbReference type="GO" id="GO:0009103">
    <property type="term" value="P:lipopolysaccharide biosynthetic process"/>
    <property type="evidence" value="ECO:0007669"/>
    <property type="project" value="TreeGrafter"/>
</dbReference>
<dbReference type="GO" id="GO:0016757">
    <property type="term" value="F:glycosyltransferase activity"/>
    <property type="evidence" value="ECO:0007669"/>
    <property type="project" value="UniProtKB-KW"/>
</dbReference>
<sequence length="389" mass="42482">MTLIMPEVSARTLRCRLCQNRDVLKLFFDCRYTRTQVHDGISRFTASLVEAAAERADVTMLISDPEQLNLLPELPHLQISAPTSAREPWVSRQINPHRPDVVFSPMQTMGGRGRNYPLILTVHDLIYYAHRTPPPDLPALVRLGWRAYHLSYLPQRLVLNQADAVATVSETTRGLIRGHALTRRPVELISNAPPTVEQPRDASADPTRELIYMGSFMGYKNVESVIAGLNRLPGYTLHLCSPIQPAQEAALRALADDPDQLVFHHGISDAEYRVLLRRASALVSLSQAEGYGLPVVEAMAHGTPCVLSELPIFTEIGGAAVADSGVQVVPGRDPDAFAKAVRRLEQPAVFSRASGAARARSLQFSWAESAASLVTLGERLAGHGRAGGG</sequence>
<dbReference type="SUPFAM" id="SSF53756">
    <property type="entry name" value="UDP-Glycosyltransferase/glycogen phosphorylase"/>
    <property type="match status" value="1"/>
</dbReference>
<dbReference type="AlphaFoldDB" id="A0A7Z0E9W5"/>
<dbReference type="Pfam" id="PF00534">
    <property type="entry name" value="Glycos_transf_1"/>
    <property type="match status" value="1"/>
</dbReference>
<dbReference type="EMBL" id="JACCFQ010000001">
    <property type="protein sequence ID" value="NYJ17099.1"/>
    <property type="molecule type" value="Genomic_DNA"/>
</dbReference>
<gene>
    <name evidence="5" type="ORF">HNR11_001633</name>
</gene>
<reference evidence="5 6" key="1">
    <citation type="submission" date="2020-07" db="EMBL/GenBank/DDBJ databases">
        <title>Sequencing the genomes of 1000 actinobacteria strains.</title>
        <authorList>
            <person name="Klenk H.-P."/>
        </authorList>
    </citation>
    <scope>NUCLEOTIDE SEQUENCE [LARGE SCALE GENOMIC DNA]</scope>
    <source>
        <strain evidence="5 6">DSM 15664</strain>
    </source>
</reference>
<evidence type="ECO:0000259" key="3">
    <source>
        <dbReference type="Pfam" id="PF00534"/>
    </source>
</evidence>
<organism evidence="5 6">
    <name type="scientific">Nesterenkonia sandarakina</name>
    <dbReference type="NCBI Taxonomy" id="272918"/>
    <lineage>
        <taxon>Bacteria</taxon>
        <taxon>Bacillati</taxon>
        <taxon>Actinomycetota</taxon>
        <taxon>Actinomycetes</taxon>
        <taxon>Micrococcales</taxon>
        <taxon>Micrococcaceae</taxon>
        <taxon>Nesterenkonia</taxon>
    </lineage>
</organism>
<comment type="caution">
    <text evidence="5">The sequence shown here is derived from an EMBL/GenBank/DDBJ whole genome shotgun (WGS) entry which is preliminary data.</text>
</comment>
<dbReference type="PANTHER" id="PTHR46401">
    <property type="entry name" value="GLYCOSYLTRANSFERASE WBBK-RELATED"/>
    <property type="match status" value="1"/>
</dbReference>
<dbReference type="Pfam" id="PF13439">
    <property type="entry name" value="Glyco_transf_4"/>
    <property type="match status" value="1"/>
</dbReference>
<dbReference type="Proteomes" id="UP000560069">
    <property type="component" value="Unassembled WGS sequence"/>
</dbReference>
<accession>A0A7Z0E9W5</accession>
<dbReference type="PANTHER" id="PTHR46401:SF2">
    <property type="entry name" value="GLYCOSYLTRANSFERASE WBBK-RELATED"/>
    <property type="match status" value="1"/>
</dbReference>
<dbReference type="Gene3D" id="3.40.50.2000">
    <property type="entry name" value="Glycogen Phosphorylase B"/>
    <property type="match status" value="2"/>
</dbReference>
<keyword evidence="6" id="KW-1185">Reference proteome</keyword>
<dbReference type="InterPro" id="IPR028098">
    <property type="entry name" value="Glyco_trans_4-like_N"/>
</dbReference>
<evidence type="ECO:0000259" key="4">
    <source>
        <dbReference type="Pfam" id="PF13439"/>
    </source>
</evidence>
<feature type="domain" description="Glycosyl transferase family 1" evidence="3">
    <location>
        <begin position="205"/>
        <end position="345"/>
    </location>
</feature>
<evidence type="ECO:0000313" key="5">
    <source>
        <dbReference type="EMBL" id="NYJ17099.1"/>
    </source>
</evidence>